<evidence type="ECO:0000313" key="4">
    <source>
        <dbReference type="Proteomes" id="UP001172101"/>
    </source>
</evidence>
<feature type="compositionally biased region" description="Polar residues" evidence="1">
    <location>
        <begin position="106"/>
        <end position="116"/>
    </location>
</feature>
<dbReference type="InterPro" id="IPR011009">
    <property type="entry name" value="Kinase-like_dom_sf"/>
</dbReference>
<protein>
    <recommendedName>
        <fullName evidence="2">Protein kinase domain-containing protein</fullName>
    </recommendedName>
</protein>
<evidence type="ECO:0000256" key="1">
    <source>
        <dbReference type="SAM" id="MobiDB-lite"/>
    </source>
</evidence>
<evidence type="ECO:0000259" key="2">
    <source>
        <dbReference type="PROSITE" id="PS50011"/>
    </source>
</evidence>
<dbReference type="Proteomes" id="UP001172101">
    <property type="component" value="Unassembled WGS sequence"/>
</dbReference>
<feature type="compositionally biased region" description="Polar residues" evidence="1">
    <location>
        <begin position="38"/>
        <end position="81"/>
    </location>
</feature>
<dbReference type="Gene3D" id="1.10.510.10">
    <property type="entry name" value="Transferase(Phosphotransferase) domain 1"/>
    <property type="match status" value="1"/>
</dbReference>
<dbReference type="GO" id="GO:0004674">
    <property type="term" value="F:protein serine/threonine kinase activity"/>
    <property type="evidence" value="ECO:0007669"/>
    <property type="project" value="TreeGrafter"/>
</dbReference>
<feature type="region of interest" description="Disordered" evidence="1">
    <location>
        <begin position="214"/>
        <end position="236"/>
    </location>
</feature>
<gene>
    <name evidence="3" type="ORF">B0T26DRAFT_788510</name>
</gene>
<dbReference type="GO" id="GO:0005524">
    <property type="term" value="F:ATP binding"/>
    <property type="evidence" value="ECO:0007669"/>
    <property type="project" value="InterPro"/>
</dbReference>
<dbReference type="PANTHER" id="PTHR24359">
    <property type="entry name" value="SERINE/THREONINE-PROTEIN KINASE SBK1"/>
    <property type="match status" value="1"/>
</dbReference>
<name>A0AA40DMC8_9PEZI</name>
<comment type="caution">
    <text evidence="3">The sequence shown here is derived from an EMBL/GenBank/DDBJ whole genome shotgun (WGS) entry which is preliminary data.</text>
</comment>
<reference evidence="3" key="1">
    <citation type="submission" date="2023-06" db="EMBL/GenBank/DDBJ databases">
        <title>Genome-scale phylogeny and comparative genomics of the fungal order Sordariales.</title>
        <authorList>
            <consortium name="Lawrence Berkeley National Laboratory"/>
            <person name="Hensen N."/>
            <person name="Bonometti L."/>
            <person name="Westerberg I."/>
            <person name="Brannstrom I.O."/>
            <person name="Guillou S."/>
            <person name="Cros-Aarteil S."/>
            <person name="Calhoun S."/>
            <person name="Haridas S."/>
            <person name="Kuo A."/>
            <person name="Mondo S."/>
            <person name="Pangilinan J."/>
            <person name="Riley R."/>
            <person name="LaButti K."/>
            <person name="Andreopoulos B."/>
            <person name="Lipzen A."/>
            <person name="Chen C."/>
            <person name="Yanf M."/>
            <person name="Daum C."/>
            <person name="Ng V."/>
            <person name="Clum A."/>
            <person name="Steindorff A."/>
            <person name="Ohm R."/>
            <person name="Martin F."/>
            <person name="Silar P."/>
            <person name="Natvig D."/>
            <person name="Lalanne C."/>
            <person name="Gautier V."/>
            <person name="Ament-velasquez S.L."/>
            <person name="Kruys A."/>
            <person name="Hutchinson M.I."/>
            <person name="Powell A.J."/>
            <person name="Barry K."/>
            <person name="Miller A.N."/>
            <person name="Grigoriev I.V."/>
            <person name="Debuchy R."/>
            <person name="Gladieux P."/>
            <person name="Thoren M.H."/>
            <person name="Johannesson H."/>
        </authorList>
    </citation>
    <scope>NUCLEOTIDE SEQUENCE</scope>
    <source>
        <strain evidence="3">SMH2392-1A</strain>
    </source>
</reference>
<keyword evidence="4" id="KW-1185">Reference proteome</keyword>
<feature type="compositionally biased region" description="Basic and acidic residues" evidence="1">
    <location>
        <begin position="21"/>
        <end position="30"/>
    </location>
</feature>
<dbReference type="AlphaFoldDB" id="A0AA40DMC8"/>
<feature type="compositionally biased region" description="Polar residues" evidence="1">
    <location>
        <begin position="1"/>
        <end position="12"/>
    </location>
</feature>
<dbReference type="SMART" id="SM00220">
    <property type="entry name" value="S_TKc"/>
    <property type="match status" value="1"/>
</dbReference>
<dbReference type="RefSeq" id="XP_060291196.1">
    <property type="nucleotide sequence ID" value="XM_060446823.1"/>
</dbReference>
<feature type="region of interest" description="Disordered" evidence="1">
    <location>
        <begin position="135"/>
        <end position="163"/>
    </location>
</feature>
<dbReference type="Pfam" id="PF00069">
    <property type="entry name" value="Pkinase"/>
    <property type="match status" value="1"/>
</dbReference>
<proteinExistence type="predicted"/>
<accession>A0AA40DMC8</accession>
<feature type="region of interest" description="Disordered" evidence="1">
    <location>
        <begin position="1"/>
        <end position="122"/>
    </location>
</feature>
<feature type="domain" description="Protein kinase" evidence="2">
    <location>
        <begin position="416"/>
        <end position="774"/>
    </location>
</feature>
<sequence>MASSADDTSNSPMRLPPNHPGRSERSRSETTRAPLIIATNTTHATPNSEQYGDLGQTESAATPFSDNGWQSTPHSRLTLDSGSPGLPSASHGSSPDPATEPDNKSDCTTSCSSFGSLLSREDDQQLPEIVVLGATGPEYEEIGQSDDELTREGLDLAPSGPSRQALALDVNQAARATFSREDSPLPNLVYRPVFPPLSEQQSEITDFGAELHYNHRQSRQRKDSRSKPSGHHTLQDRLWKALAPTEEKSKKGFFPVNLLPLLLTEQSVSEELNKHYGDKSTKYARKICSEKRVNSFEEDGTSSMKPRIRTYRRVFAILVLIDKAPAIRQFIREGVNDSDLPLVRSGTGKGMRRSRALDKELKCFRSGWTGIQIRNFVDYQWTTLAPFFSNSEERKEVRHYPLQDRVILPFSPNKKQDEVNQELLGGGGRVFKTGIHPDHHNFHAFFDCPRAASPSDHGDESPGCTCVFAIKCLHSQDKESFKKEVDMLKKFSNNAHPNLISLLATYEQNGTFFLIFPCADDDLQTYWKKMPPPPAGDTGGVRWAAEQCLGIAKGVLKIHEDDSGNARLQPHDLKRIVGNHGDIKPENVLWFCDNTEARGGGQSGGGGGRGTLKLSDFGLADSSSRRTASRRFHSNVAVTCNYRAPECDLPNQGGKGRQYDMWTLGCLYLEFVTWLVGGTALLDEFVRERLSMDMAWYEIDTDTFFHLHKDPETKELYAAVKRSVTAFIKRLRSDRRCTPFILDFLDLIETGLLVIKNPKPFKGRLSINEAHARLTKMVQKCNTEREYACKSLYYMSASQGVE</sequence>
<dbReference type="InterPro" id="IPR000719">
    <property type="entry name" value="Prot_kinase_dom"/>
</dbReference>
<organism evidence="3 4">
    <name type="scientific">Lasiosphaeria miniovina</name>
    <dbReference type="NCBI Taxonomy" id="1954250"/>
    <lineage>
        <taxon>Eukaryota</taxon>
        <taxon>Fungi</taxon>
        <taxon>Dikarya</taxon>
        <taxon>Ascomycota</taxon>
        <taxon>Pezizomycotina</taxon>
        <taxon>Sordariomycetes</taxon>
        <taxon>Sordariomycetidae</taxon>
        <taxon>Sordariales</taxon>
        <taxon>Lasiosphaeriaceae</taxon>
        <taxon>Lasiosphaeria</taxon>
    </lineage>
</organism>
<evidence type="ECO:0000313" key="3">
    <source>
        <dbReference type="EMBL" id="KAK0706102.1"/>
    </source>
</evidence>
<dbReference type="GeneID" id="85330093"/>
<dbReference type="PROSITE" id="PS50011">
    <property type="entry name" value="PROTEIN_KINASE_DOM"/>
    <property type="match status" value="1"/>
</dbReference>
<feature type="compositionally biased region" description="Acidic residues" evidence="1">
    <location>
        <begin position="138"/>
        <end position="147"/>
    </location>
</feature>
<dbReference type="EMBL" id="JAUIRO010000007">
    <property type="protein sequence ID" value="KAK0706102.1"/>
    <property type="molecule type" value="Genomic_DNA"/>
</dbReference>
<dbReference type="PANTHER" id="PTHR24359:SF37">
    <property type="entry name" value="PROTEIN KINASE DOMAIN-CONTAINING PROTEIN"/>
    <property type="match status" value="1"/>
</dbReference>
<dbReference type="Gene3D" id="3.30.200.20">
    <property type="entry name" value="Phosphorylase Kinase, domain 1"/>
    <property type="match status" value="1"/>
</dbReference>
<dbReference type="SUPFAM" id="SSF56112">
    <property type="entry name" value="Protein kinase-like (PK-like)"/>
    <property type="match status" value="1"/>
</dbReference>